<dbReference type="Gene3D" id="1.10.510.10">
    <property type="entry name" value="Transferase(Phosphotransferase) domain 1"/>
    <property type="match status" value="1"/>
</dbReference>
<sequence length="152" mass="16884">MGNTKVMVMELGGKSLAEIMKDFTERKVLMPRDDVYRVMEDIASALELMHNHESGKTAHGDVKLDNILIDRDGHAKLYVCITGTDRVGDRKSDMRGRCVVVGSCAVLAAVWRATIQEQISSETGSRDLVIQTDNDSEFVRRRRTSLADANDG</sequence>
<dbReference type="PANTHER" id="PTHR24359">
    <property type="entry name" value="SERINE/THREONINE-PROTEIN KINASE SBK1"/>
    <property type="match status" value="1"/>
</dbReference>
<proteinExistence type="predicted"/>
<evidence type="ECO:0000313" key="3">
    <source>
        <dbReference type="Proteomes" id="UP001281761"/>
    </source>
</evidence>
<dbReference type="Proteomes" id="UP001281761">
    <property type="component" value="Unassembled WGS sequence"/>
</dbReference>
<evidence type="ECO:0000313" key="2">
    <source>
        <dbReference type="EMBL" id="KAK2947567.1"/>
    </source>
</evidence>
<dbReference type="EMBL" id="JARBJD010000196">
    <property type="protein sequence ID" value="KAK2947567.1"/>
    <property type="molecule type" value="Genomic_DNA"/>
</dbReference>
<keyword evidence="3" id="KW-1185">Reference proteome</keyword>
<name>A0ABQ9X8J3_9EUKA</name>
<accession>A0ABQ9X8J3</accession>
<dbReference type="SUPFAM" id="SSF56112">
    <property type="entry name" value="Protein kinase-like (PK-like)"/>
    <property type="match status" value="1"/>
</dbReference>
<dbReference type="Pfam" id="PF00069">
    <property type="entry name" value="Pkinase"/>
    <property type="match status" value="1"/>
</dbReference>
<comment type="caution">
    <text evidence="2">The sequence shown here is derived from an EMBL/GenBank/DDBJ whole genome shotgun (WGS) entry which is preliminary data.</text>
</comment>
<evidence type="ECO:0000259" key="1">
    <source>
        <dbReference type="PROSITE" id="PS50011"/>
    </source>
</evidence>
<dbReference type="InterPro" id="IPR011009">
    <property type="entry name" value="Kinase-like_dom_sf"/>
</dbReference>
<feature type="domain" description="Protein kinase" evidence="1">
    <location>
        <begin position="1"/>
        <end position="152"/>
    </location>
</feature>
<dbReference type="InterPro" id="IPR000719">
    <property type="entry name" value="Prot_kinase_dom"/>
</dbReference>
<gene>
    <name evidence="2" type="ORF">BLNAU_17472</name>
</gene>
<dbReference type="PROSITE" id="PS50011">
    <property type="entry name" value="PROTEIN_KINASE_DOM"/>
    <property type="match status" value="1"/>
</dbReference>
<reference evidence="2 3" key="1">
    <citation type="journal article" date="2022" name="bioRxiv">
        <title>Genomics of Preaxostyla Flagellates Illuminates Evolutionary Transitions and the Path Towards Mitochondrial Loss.</title>
        <authorList>
            <person name="Novak L.V.F."/>
            <person name="Treitli S.C."/>
            <person name="Pyrih J."/>
            <person name="Halakuc P."/>
            <person name="Pipaliya S.V."/>
            <person name="Vacek V."/>
            <person name="Brzon O."/>
            <person name="Soukal P."/>
            <person name="Eme L."/>
            <person name="Dacks J.B."/>
            <person name="Karnkowska A."/>
            <person name="Elias M."/>
            <person name="Hampl V."/>
        </authorList>
    </citation>
    <scope>NUCLEOTIDE SEQUENCE [LARGE SCALE GENOMIC DNA]</scope>
    <source>
        <strain evidence="2">NAU3</strain>
        <tissue evidence="2">Gut</tissue>
    </source>
</reference>
<organism evidence="2 3">
    <name type="scientific">Blattamonas nauphoetae</name>
    <dbReference type="NCBI Taxonomy" id="2049346"/>
    <lineage>
        <taxon>Eukaryota</taxon>
        <taxon>Metamonada</taxon>
        <taxon>Preaxostyla</taxon>
        <taxon>Oxymonadida</taxon>
        <taxon>Blattamonas</taxon>
    </lineage>
</organism>
<dbReference type="PANTHER" id="PTHR24359:SF1">
    <property type="entry name" value="INHIBITOR OF NUCLEAR FACTOR KAPPA-B KINASE EPSILON SUBUNIT HOMOLOG 1-RELATED"/>
    <property type="match status" value="1"/>
</dbReference>
<protein>
    <recommendedName>
        <fullName evidence="1">Protein kinase domain-containing protein</fullName>
    </recommendedName>
</protein>